<sequence>MIWFIIIGIVIVIGVLVLSVLTTSKGYAYKHTIDPLPPQEEENQSNENDRRE</sequence>
<dbReference type="Proteomes" id="UP001444625">
    <property type="component" value="Unassembled WGS sequence"/>
</dbReference>
<evidence type="ECO:0000256" key="2">
    <source>
        <dbReference type="SAM" id="Phobius"/>
    </source>
</evidence>
<gene>
    <name evidence="3" type="primary">ytzI</name>
    <name evidence="3" type="ORF">ABC228_16415</name>
</gene>
<evidence type="ECO:0000256" key="1">
    <source>
        <dbReference type="SAM" id="MobiDB-lite"/>
    </source>
</evidence>
<organism evidence="3 4">
    <name type="scientific">Ornithinibacillus xuwenensis</name>
    <dbReference type="NCBI Taxonomy" id="3144668"/>
    <lineage>
        <taxon>Bacteria</taxon>
        <taxon>Bacillati</taxon>
        <taxon>Bacillota</taxon>
        <taxon>Bacilli</taxon>
        <taxon>Bacillales</taxon>
        <taxon>Bacillaceae</taxon>
        <taxon>Ornithinibacillus</taxon>
    </lineage>
</organism>
<protein>
    <submittedName>
        <fullName evidence="3">YtzI protein</fullName>
    </submittedName>
</protein>
<comment type="caution">
    <text evidence="3">The sequence shown here is derived from an EMBL/GenBank/DDBJ whole genome shotgun (WGS) entry which is preliminary data.</text>
</comment>
<accession>A0ABU9XNQ7</accession>
<dbReference type="NCBIfam" id="NF033232">
    <property type="entry name" value="small_YtzI"/>
    <property type="match status" value="1"/>
</dbReference>
<keyword evidence="2" id="KW-0812">Transmembrane</keyword>
<dbReference type="EMBL" id="JBDIML010000007">
    <property type="protein sequence ID" value="MEN2768769.1"/>
    <property type="molecule type" value="Genomic_DNA"/>
</dbReference>
<keyword evidence="2" id="KW-0472">Membrane</keyword>
<feature type="region of interest" description="Disordered" evidence="1">
    <location>
        <begin position="30"/>
        <end position="52"/>
    </location>
</feature>
<keyword evidence="2" id="KW-1133">Transmembrane helix</keyword>
<evidence type="ECO:0000313" key="4">
    <source>
        <dbReference type="Proteomes" id="UP001444625"/>
    </source>
</evidence>
<reference evidence="3 4" key="1">
    <citation type="submission" date="2024-05" db="EMBL/GenBank/DDBJ databases">
        <authorList>
            <person name="Haq I."/>
            <person name="Ullah Z."/>
            <person name="Ahmad R."/>
            <person name="Li M."/>
            <person name="Tong Y."/>
        </authorList>
    </citation>
    <scope>NUCLEOTIDE SEQUENCE [LARGE SCALE GENOMIC DNA]</scope>
    <source>
        <strain evidence="3 4">16A2E</strain>
    </source>
</reference>
<proteinExistence type="predicted"/>
<name>A0ABU9XNQ7_9BACI</name>
<dbReference type="RefSeq" id="WP_345826267.1">
    <property type="nucleotide sequence ID" value="NZ_JBDIML010000007.1"/>
</dbReference>
<feature type="transmembrane region" description="Helical" evidence="2">
    <location>
        <begin position="6"/>
        <end position="23"/>
    </location>
</feature>
<evidence type="ECO:0000313" key="3">
    <source>
        <dbReference type="EMBL" id="MEN2768769.1"/>
    </source>
</evidence>
<keyword evidence="4" id="KW-1185">Reference proteome</keyword>
<dbReference type="InterPro" id="IPR047753">
    <property type="entry name" value="YtzI-like"/>
</dbReference>